<comment type="caution">
    <text evidence="3">The sequence shown here is derived from an EMBL/GenBank/DDBJ whole genome shotgun (WGS) entry which is preliminary data.</text>
</comment>
<dbReference type="AlphaFoldDB" id="A0AA40KHP7"/>
<evidence type="ECO:0000256" key="1">
    <source>
        <dbReference type="SAM" id="MobiDB-lite"/>
    </source>
</evidence>
<dbReference type="Pfam" id="PF04851">
    <property type="entry name" value="ResIII"/>
    <property type="match status" value="1"/>
</dbReference>
<reference evidence="3" key="1">
    <citation type="submission" date="2021-10" db="EMBL/GenBank/DDBJ databases">
        <title>Melipona bicolor Genome sequencing and assembly.</title>
        <authorList>
            <person name="Araujo N.S."/>
            <person name="Arias M.C."/>
        </authorList>
    </citation>
    <scope>NUCLEOTIDE SEQUENCE</scope>
    <source>
        <strain evidence="3">USP_2M_L1-L4_2017</strain>
        <tissue evidence="3">Whole body</tissue>
    </source>
</reference>
<protein>
    <recommendedName>
        <fullName evidence="2">Helicase/UvrB N-terminal domain-containing protein</fullName>
    </recommendedName>
</protein>
<evidence type="ECO:0000259" key="2">
    <source>
        <dbReference type="Pfam" id="PF04851"/>
    </source>
</evidence>
<accession>A0AA40KHP7</accession>
<proteinExistence type="predicted"/>
<gene>
    <name evidence="3" type="ORF">K0M31_010949</name>
</gene>
<keyword evidence="4" id="KW-1185">Reference proteome</keyword>
<dbReference type="InterPro" id="IPR027417">
    <property type="entry name" value="P-loop_NTPase"/>
</dbReference>
<name>A0AA40KHP7_9HYME</name>
<organism evidence="3 4">
    <name type="scientific">Melipona bicolor</name>
    <dbReference type="NCBI Taxonomy" id="60889"/>
    <lineage>
        <taxon>Eukaryota</taxon>
        <taxon>Metazoa</taxon>
        <taxon>Ecdysozoa</taxon>
        <taxon>Arthropoda</taxon>
        <taxon>Hexapoda</taxon>
        <taxon>Insecta</taxon>
        <taxon>Pterygota</taxon>
        <taxon>Neoptera</taxon>
        <taxon>Endopterygota</taxon>
        <taxon>Hymenoptera</taxon>
        <taxon>Apocrita</taxon>
        <taxon>Aculeata</taxon>
        <taxon>Apoidea</taxon>
        <taxon>Anthophila</taxon>
        <taxon>Apidae</taxon>
        <taxon>Melipona</taxon>
    </lineage>
</organism>
<evidence type="ECO:0000313" key="3">
    <source>
        <dbReference type="EMBL" id="KAK1120745.1"/>
    </source>
</evidence>
<dbReference type="GO" id="GO:0005524">
    <property type="term" value="F:ATP binding"/>
    <property type="evidence" value="ECO:0007669"/>
    <property type="project" value="InterPro"/>
</dbReference>
<evidence type="ECO:0000313" key="4">
    <source>
        <dbReference type="Proteomes" id="UP001177670"/>
    </source>
</evidence>
<dbReference type="Proteomes" id="UP001177670">
    <property type="component" value="Unassembled WGS sequence"/>
</dbReference>
<dbReference type="Gene3D" id="3.40.50.300">
    <property type="entry name" value="P-loop containing nucleotide triphosphate hydrolases"/>
    <property type="match status" value="1"/>
</dbReference>
<sequence>MQELNEKLASMTISKSDCPKCATPKVLDVKNLTEYQRKVYNNIHQFLKENDSGVITIDTPSGTGKTFLLCTLAKDFQKTIKFIIFRKDQASEISLWNIQTYTFVSFIMHHFNLKYENAIEMFRTYDKDNITELYKLIVYSKKFVAESTSTIILDIYTIPSPTMLLLLYIISLQHKLHLIFAGNRMQLNAINKSVFHKENNFYIVQILNDLTINRLAENIRTCDNTLENEVSCFHKRLLQIQPAGNIPFYYNLRYYLYTLFRSKYFTEERFDTIYIAQTHNNIKKRLHRLINYCQLNRRPYYEVPFYYQNINGIKLPLPKSRKGKFFPTLLLVEGCKYIYIDEKGVHHVVLLQNVFLSNFEVWSLEIRFIKDDHVERIQRIKLNYYQILPAYRKWLMDKIRYTDDLWQFPLRPYMLTYHATLGQTLEEEQVELNADCPYANFLYIGLSCIRHKSDIHKIHDQDVAGYLVTEYMETVRNDTTYYYRCEFDTRAIYEYVTNKQPVKDIDNIVWTTVNDVKKFESMLPSSCYCRIERKIYEKFNGKVDTPLMQVARFIKENPDVIINTMKKAPANEMINDNNDKKKKKKEQKDKKSGAYNYLRDQYDQWVVKNEINLRQ</sequence>
<feature type="domain" description="Helicase/UvrB N-terminal" evidence="2">
    <location>
        <begin position="31"/>
        <end position="89"/>
    </location>
</feature>
<dbReference type="GO" id="GO:0003677">
    <property type="term" value="F:DNA binding"/>
    <property type="evidence" value="ECO:0007669"/>
    <property type="project" value="InterPro"/>
</dbReference>
<dbReference type="InterPro" id="IPR006935">
    <property type="entry name" value="Helicase/UvrB_N"/>
</dbReference>
<dbReference type="EMBL" id="JAHYIQ010000029">
    <property type="protein sequence ID" value="KAK1120745.1"/>
    <property type="molecule type" value="Genomic_DNA"/>
</dbReference>
<dbReference type="GO" id="GO:0016787">
    <property type="term" value="F:hydrolase activity"/>
    <property type="evidence" value="ECO:0007669"/>
    <property type="project" value="InterPro"/>
</dbReference>
<dbReference type="SUPFAM" id="SSF52540">
    <property type="entry name" value="P-loop containing nucleoside triphosphate hydrolases"/>
    <property type="match status" value="1"/>
</dbReference>
<feature type="region of interest" description="Disordered" evidence="1">
    <location>
        <begin position="571"/>
        <end position="595"/>
    </location>
</feature>